<proteinExistence type="predicted"/>
<dbReference type="SUPFAM" id="SSF160104">
    <property type="entry name" value="Acetoacetate decarboxylase-like"/>
    <property type="match status" value="1"/>
</dbReference>
<dbReference type="Proteomes" id="UP000193689">
    <property type="component" value="Unassembled WGS sequence"/>
</dbReference>
<dbReference type="STRING" id="1141098.A0A1Y2DNQ5"/>
<dbReference type="InterPro" id="IPR023375">
    <property type="entry name" value="ADC_dom_sf"/>
</dbReference>
<protein>
    <submittedName>
        <fullName evidence="1">Uncharacterized protein</fullName>
    </submittedName>
</protein>
<reference evidence="1 2" key="1">
    <citation type="submission" date="2016-07" db="EMBL/GenBank/DDBJ databases">
        <title>Pervasive Adenine N6-methylation of Active Genes in Fungi.</title>
        <authorList>
            <consortium name="DOE Joint Genome Institute"/>
            <person name="Mondo S.J."/>
            <person name="Dannebaum R.O."/>
            <person name="Kuo R.C."/>
            <person name="Labutti K."/>
            <person name="Haridas S."/>
            <person name="Kuo A."/>
            <person name="Salamov A."/>
            <person name="Ahrendt S.R."/>
            <person name="Lipzen A."/>
            <person name="Sullivan W."/>
            <person name="Andreopoulos W.B."/>
            <person name="Clum A."/>
            <person name="Lindquist E."/>
            <person name="Daum C."/>
            <person name="Ramamoorthy G.K."/>
            <person name="Gryganskyi A."/>
            <person name="Culley D."/>
            <person name="Magnuson J.K."/>
            <person name="James T.Y."/>
            <person name="O'Malley M.A."/>
            <person name="Stajich J.E."/>
            <person name="Spatafora J.W."/>
            <person name="Visel A."/>
            <person name="Grigoriev I.V."/>
        </authorList>
    </citation>
    <scope>NUCLEOTIDE SEQUENCE [LARGE SCALE GENOMIC DNA]</scope>
    <source>
        <strain evidence="1 2">CBS 129021</strain>
    </source>
</reference>
<evidence type="ECO:0000313" key="2">
    <source>
        <dbReference type="Proteomes" id="UP000193689"/>
    </source>
</evidence>
<accession>A0A1Y2DNQ5</accession>
<sequence length="290" mass="32288">MGDKPIEHVVPPWKLKATVYMVSFYNSNPGDLPSIAYSPLESTSPFASTVYGRHNGGLGQFQIIRYTESPVGPYDELIICPGSFDYPVSENGTTVTKKAARITRIYVSQKYTCWNGRKNWNIPKHLAQFEFRDLPDGSTNVKVYPHDTTGDPTEANPNHTPFFQATIKSVPWLPSFPFSLGWLPYIGVDVSIVQPPLPEGTGSHKELVGTNQWCKIVPNQSGKTSLAWIDLSQRDDDGKLHGQHESFWPGLGRWQLGIKMENTDIVFGMGEYWASPAAEPSQSRAADSQL</sequence>
<dbReference type="AlphaFoldDB" id="A0A1Y2DNQ5"/>
<comment type="caution">
    <text evidence="1">The sequence shown here is derived from an EMBL/GenBank/DDBJ whole genome shotgun (WGS) entry which is preliminary data.</text>
</comment>
<dbReference type="EMBL" id="MCFJ01000012">
    <property type="protein sequence ID" value="ORY60285.1"/>
    <property type="molecule type" value="Genomic_DNA"/>
</dbReference>
<dbReference type="PANTHER" id="PTHR40518">
    <property type="entry name" value="ACETOACETATE DECARBOXYLASE"/>
    <property type="match status" value="1"/>
</dbReference>
<dbReference type="RefSeq" id="XP_040712719.1">
    <property type="nucleotide sequence ID" value="XM_040856532.1"/>
</dbReference>
<dbReference type="OrthoDB" id="9970474at2759"/>
<dbReference type="Gene3D" id="2.40.400.10">
    <property type="entry name" value="Acetoacetate decarboxylase-like"/>
    <property type="match status" value="1"/>
</dbReference>
<name>A0A1Y2DNQ5_9PEZI</name>
<evidence type="ECO:0000313" key="1">
    <source>
        <dbReference type="EMBL" id="ORY60285.1"/>
    </source>
</evidence>
<gene>
    <name evidence="1" type="ORF">BCR38DRAFT_349990</name>
</gene>
<keyword evidence="2" id="KW-1185">Reference proteome</keyword>
<dbReference type="PANTHER" id="PTHR40518:SF1">
    <property type="entry name" value="ACETOACETATE DECARBOXYLASE"/>
    <property type="match status" value="1"/>
</dbReference>
<dbReference type="InParanoid" id="A0A1Y2DNQ5"/>
<organism evidence="1 2">
    <name type="scientific">Pseudomassariella vexata</name>
    <dbReference type="NCBI Taxonomy" id="1141098"/>
    <lineage>
        <taxon>Eukaryota</taxon>
        <taxon>Fungi</taxon>
        <taxon>Dikarya</taxon>
        <taxon>Ascomycota</taxon>
        <taxon>Pezizomycotina</taxon>
        <taxon>Sordariomycetes</taxon>
        <taxon>Xylariomycetidae</taxon>
        <taxon>Amphisphaeriales</taxon>
        <taxon>Pseudomassariaceae</taxon>
        <taxon>Pseudomassariella</taxon>
    </lineage>
</organism>
<dbReference type="GeneID" id="63772744"/>